<dbReference type="AlphaFoldDB" id="A0A0E9XC23"/>
<accession>A0A0E9XC23</accession>
<proteinExistence type="predicted"/>
<dbReference type="EMBL" id="GBXM01008581">
    <property type="protein sequence ID" value="JAH99996.1"/>
    <property type="molecule type" value="Transcribed_RNA"/>
</dbReference>
<name>A0A0E9XC23_ANGAN</name>
<sequence length="35" mass="4109">MEGQMKLMFLVSQRLLSELARKLPSMRPSVRDCQE</sequence>
<organism evidence="1">
    <name type="scientific">Anguilla anguilla</name>
    <name type="common">European freshwater eel</name>
    <name type="synonym">Muraena anguilla</name>
    <dbReference type="NCBI Taxonomy" id="7936"/>
    <lineage>
        <taxon>Eukaryota</taxon>
        <taxon>Metazoa</taxon>
        <taxon>Chordata</taxon>
        <taxon>Craniata</taxon>
        <taxon>Vertebrata</taxon>
        <taxon>Euteleostomi</taxon>
        <taxon>Actinopterygii</taxon>
        <taxon>Neopterygii</taxon>
        <taxon>Teleostei</taxon>
        <taxon>Anguilliformes</taxon>
        <taxon>Anguillidae</taxon>
        <taxon>Anguilla</taxon>
    </lineage>
</organism>
<reference evidence="1" key="2">
    <citation type="journal article" date="2015" name="Fish Shellfish Immunol.">
        <title>Early steps in the European eel (Anguilla anguilla)-Vibrio vulnificus interaction in the gills: Role of the RtxA13 toxin.</title>
        <authorList>
            <person name="Callol A."/>
            <person name="Pajuelo D."/>
            <person name="Ebbesson L."/>
            <person name="Teles M."/>
            <person name="MacKenzie S."/>
            <person name="Amaro C."/>
        </authorList>
    </citation>
    <scope>NUCLEOTIDE SEQUENCE</scope>
</reference>
<evidence type="ECO:0000313" key="1">
    <source>
        <dbReference type="EMBL" id="JAH99996.1"/>
    </source>
</evidence>
<reference evidence="1" key="1">
    <citation type="submission" date="2014-11" db="EMBL/GenBank/DDBJ databases">
        <authorList>
            <person name="Amaro Gonzalez C."/>
        </authorList>
    </citation>
    <scope>NUCLEOTIDE SEQUENCE</scope>
</reference>
<protein>
    <submittedName>
        <fullName evidence="1">Uncharacterized protein</fullName>
    </submittedName>
</protein>